<evidence type="ECO:0000313" key="5">
    <source>
        <dbReference type="EMBL" id="THF96938.1"/>
    </source>
</evidence>
<dbReference type="InterPro" id="IPR002818">
    <property type="entry name" value="DJ-1/PfpI"/>
</dbReference>
<dbReference type="Proteomes" id="UP000306102">
    <property type="component" value="Unassembled WGS sequence"/>
</dbReference>
<feature type="region of interest" description="Disordered" evidence="2">
    <location>
        <begin position="448"/>
        <end position="495"/>
    </location>
</feature>
<feature type="coiled-coil region" evidence="1">
    <location>
        <begin position="231"/>
        <end position="340"/>
    </location>
</feature>
<dbReference type="EMBL" id="SDRB02012697">
    <property type="protein sequence ID" value="THF96938.1"/>
    <property type="molecule type" value="Genomic_DNA"/>
</dbReference>
<evidence type="ECO:0000256" key="2">
    <source>
        <dbReference type="SAM" id="MobiDB-lite"/>
    </source>
</evidence>
<dbReference type="AlphaFoldDB" id="A0A4S4D3Z5"/>
<name>A0A4S4D3Z5_CAMSN</name>
<keyword evidence="3" id="KW-1133">Transmembrane helix</keyword>
<feature type="region of interest" description="Disordered" evidence="2">
    <location>
        <begin position="586"/>
        <end position="653"/>
    </location>
</feature>
<feature type="region of interest" description="Disordered" evidence="2">
    <location>
        <begin position="106"/>
        <end position="140"/>
    </location>
</feature>
<protein>
    <recommendedName>
        <fullName evidence="4">DJ-1/PfpI domain-containing protein</fullName>
    </recommendedName>
</protein>
<proteinExistence type="predicted"/>
<feature type="compositionally biased region" description="Basic residues" evidence="2">
    <location>
        <begin position="109"/>
        <end position="120"/>
    </location>
</feature>
<feature type="transmembrane region" description="Helical" evidence="3">
    <location>
        <begin position="802"/>
        <end position="821"/>
    </location>
</feature>
<evidence type="ECO:0000259" key="4">
    <source>
        <dbReference type="Pfam" id="PF01965"/>
    </source>
</evidence>
<gene>
    <name evidence="5" type="ORF">TEA_024163</name>
</gene>
<dbReference type="InterPro" id="IPR029062">
    <property type="entry name" value="Class_I_gatase-like"/>
</dbReference>
<dbReference type="Gene3D" id="3.40.50.880">
    <property type="match status" value="1"/>
</dbReference>
<keyword evidence="3" id="KW-0812">Transmembrane</keyword>
<keyword evidence="6" id="KW-1185">Reference proteome</keyword>
<dbReference type="PANTHER" id="PTHR31071:SF59">
    <property type="entry name" value="INTRACELLULAR PROTEIN TRANSPORTER USO1-LIKE PROTEIN"/>
    <property type="match status" value="1"/>
</dbReference>
<keyword evidence="3" id="KW-0472">Membrane</keyword>
<organism evidence="5 6">
    <name type="scientific">Camellia sinensis var. sinensis</name>
    <name type="common">China tea</name>
    <dbReference type="NCBI Taxonomy" id="542762"/>
    <lineage>
        <taxon>Eukaryota</taxon>
        <taxon>Viridiplantae</taxon>
        <taxon>Streptophyta</taxon>
        <taxon>Embryophyta</taxon>
        <taxon>Tracheophyta</taxon>
        <taxon>Spermatophyta</taxon>
        <taxon>Magnoliopsida</taxon>
        <taxon>eudicotyledons</taxon>
        <taxon>Gunneridae</taxon>
        <taxon>Pentapetalae</taxon>
        <taxon>asterids</taxon>
        <taxon>Ericales</taxon>
        <taxon>Theaceae</taxon>
        <taxon>Camellia</taxon>
    </lineage>
</organism>
<evidence type="ECO:0000256" key="1">
    <source>
        <dbReference type="SAM" id="Coils"/>
    </source>
</evidence>
<accession>A0A4S4D3Z5</accession>
<feature type="compositionally biased region" description="Basic and acidic residues" evidence="2">
    <location>
        <begin position="600"/>
        <end position="624"/>
    </location>
</feature>
<dbReference type="SUPFAM" id="SSF52317">
    <property type="entry name" value="Class I glutamine amidotransferase-like"/>
    <property type="match status" value="1"/>
</dbReference>
<reference evidence="5 6" key="1">
    <citation type="journal article" date="2018" name="Proc. Natl. Acad. Sci. U.S.A.">
        <title>Draft genome sequence of Camellia sinensis var. sinensis provides insights into the evolution of the tea genome and tea quality.</title>
        <authorList>
            <person name="Wei C."/>
            <person name="Yang H."/>
            <person name="Wang S."/>
            <person name="Zhao J."/>
            <person name="Liu C."/>
            <person name="Gao L."/>
            <person name="Xia E."/>
            <person name="Lu Y."/>
            <person name="Tai Y."/>
            <person name="She G."/>
            <person name="Sun J."/>
            <person name="Cao H."/>
            <person name="Tong W."/>
            <person name="Gao Q."/>
            <person name="Li Y."/>
            <person name="Deng W."/>
            <person name="Jiang X."/>
            <person name="Wang W."/>
            <person name="Chen Q."/>
            <person name="Zhang S."/>
            <person name="Li H."/>
            <person name="Wu J."/>
            <person name="Wang P."/>
            <person name="Li P."/>
            <person name="Shi C."/>
            <person name="Zheng F."/>
            <person name="Jian J."/>
            <person name="Huang B."/>
            <person name="Shan D."/>
            <person name="Shi M."/>
            <person name="Fang C."/>
            <person name="Yue Y."/>
            <person name="Li F."/>
            <person name="Li D."/>
            <person name="Wei S."/>
            <person name="Han B."/>
            <person name="Jiang C."/>
            <person name="Yin Y."/>
            <person name="Xia T."/>
            <person name="Zhang Z."/>
            <person name="Bennetzen J.L."/>
            <person name="Zhao S."/>
            <person name="Wan X."/>
        </authorList>
    </citation>
    <scope>NUCLEOTIDE SEQUENCE [LARGE SCALE GENOMIC DNA]</scope>
    <source>
        <strain evidence="6">cv. Shuchazao</strain>
        <tissue evidence="5">Leaf</tissue>
    </source>
</reference>
<feature type="compositionally biased region" description="Low complexity" evidence="2">
    <location>
        <begin position="125"/>
        <end position="140"/>
    </location>
</feature>
<dbReference type="InterPro" id="IPR043424">
    <property type="entry name" value="BLT-like"/>
</dbReference>
<dbReference type="Pfam" id="PF01965">
    <property type="entry name" value="DJ-1_PfpI"/>
    <property type="match status" value="1"/>
</dbReference>
<evidence type="ECO:0000313" key="6">
    <source>
        <dbReference type="Proteomes" id="UP000306102"/>
    </source>
</evidence>
<feature type="domain" description="DJ-1/PfpI" evidence="4">
    <location>
        <begin position="651"/>
        <end position="754"/>
    </location>
</feature>
<evidence type="ECO:0000256" key="3">
    <source>
        <dbReference type="SAM" id="Phobius"/>
    </source>
</evidence>
<dbReference type="PANTHER" id="PTHR31071">
    <property type="entry name" value="GB|AAF24581.1"/>
    <property type="match status" value="1"/>
</dbReference>
<comment type="caution">
    <text evidence="5">The sequence shown here is derived from an EMBL/GenBank/DDBJ whole genome shotgun (WGS) entry which is preliminary data.</text>
</comment>
<sequence length="827" mass="92493">MKRGEKSREGPAEKQENLGEKLRRGVLVVGKRGGQHTPVLPPWRLLLAPPPAGGGGGGGDAQDSSFIEVPPPPPSLVSARKLAATLWELHHYRFPLSKMHHGVPVPPPRLRRLHHHHHQHKGLDLTDPSPSSPDLPGSASGLRRHVAASLMQHHRSIERNNHAIQPVSPSSYGSSMEVAPYNPAVTPTSSLGLKGRIGETSYSLKTSTELLKVLNRIWSLEEQHTSNVLLVKALKKELDHARVKIKELVRDQQADRHEIEDLRNQISEDKLVRKSREHDRISAAIQSARDELEDERKLRKRSEGLHKKLARELSEVKTSLANALKELERERKSRKLLEDLCDEFALGIRDFEQELHVLKQKTDKDWVDGANCDRLFLHISESWLDERMQTQVGEEKNSVADKLSSEIENFLQARRNGHLKSNDNLVQKGSNFRRSSLESIPLNAVVSAPRDVGDDEDSAGSDSHCFELNKPSSGGLKPREDDPEENNTYDRAKPNHMNINLTSHERAQPVEASISRKSEICEVPEEGNFRGKKNGDGNYGSKSNYIINDLLNSQYLLSEARNMHPDNSLWRRHASPIRQWTATLPSQDVEISESSSKLPPELKENTLKEKLLEARAKDKGERQRTASSKRGCYVNGKGSGVQEQQQRRRRRMTKDGHNFTLTASFEGLNASSYDALVIPGGRAPEYLALDESVIKLVKEFMEVGKPVASICHGQQILSAAGALKGKKCTAYPAVKLNVVLGGATWLEPDPISRICSCAEVSTTIPLCLVGIEIPQVLEKVHEAEHSQVYYSFNPIFMLAEPLMLASVFFFFFMACVAYLHVDLSIRK</sequence>
<keyword evidence="1" id="KW-0175">Coiled coil</keyword>
<feature type="region of interest" description="Disordered" evidence="2">
    <location>
        <begin position="1"/>
        <end position="23"/>
    </location>
</feature>